<name>A0AAD5IGG6_ACENE</name>
<protein>
    <recommendedName>
        <fullName evidence="1">R13L1/DRL21-like LRR repeat region domain-containing protein</fullName>
    </recommendedName>
</protein>
<dbReference type="InterPro" id="IPR056789">
    <property type="entry name" value="LRR_R13L1-DRL21"/>
</dbReference>
<organism evidence="2 3">
    <name type="scientific">Acer negundo</name>
    <name type="common">Box elder</name>
    <dbReference type="NCBI Taxonomy" id="4023"/>
    <lineage>
        <taxon>Eukaryota</taxon>
        <taxon>Viridiplantae</taxon>
        <taxon>Streptophyta</taxon>
        <taxon>Embryophyta</taxon>
        <taxon>Tracheophyta</taxon>
        <taxon>Spermatophyta</taxon>
        <taxon>Magnoliopsida</taxon>
        <taxon>eudicotyledons</taxon>
        <taxon>Gunneridae</taxon>
        <taxon>Pentapetalae</taxon>
        <taxon>rosids</taxon>
        <taxon>malvids</taxon>
        <taxon>Sapindales</taxon>
        <taxon>Sapindaceae</taxon>
        <taxon>Hippocastanoideae</taxon>
        <taxon>Acereae</taxon>
        <taxon>Acer</taxon>
    </lineage>
</organism>
<feature type="domain" description="R13L1/DRL21-like LRR repeat region" evidence="1">
    <location>
        <begin position="2"/>
        <end position="38"/>
    </location>
</feature>
<comment type="caution">
    <text evidence="2">The sequence shown here is derived from an EMBL/GenBank/DDBJ whole genome shotgun (WGS) entry which is preliminary data.</text>
</comment>
<accession>A0AAD5IGG6</accession>
<dbReference type="PANTHER" id="PTHR47186:SF30">
    <property type="entry name" value="EF-HAND DOMAIN-CONTAINING PROTEIN"/>
    <property type="match status" value="1"/>
</dbReference>
<evidence type="ECO:0000313" key="2">
    <source>
        <dbReference type="EMBL" id="KAI9161776.1"/>
    </source>
</evidence>
<reference evidence="2" key="2">
    <citation type="submission" date="2023-02" db="EMBL/GenBank/DDBJ databases">
        <authorList>
            <person name="Swenson N.G."/>
            <person name="Wegrzyn J.L."/>
            <person name="Mcevoy S.L."/>
        </authorList>
    </citation>
    <scope>NUCLEOTIDE SEQUENCE</scope>
    <source>
        <strain evidence="2">91603</strain>
        <tissue evidence="2">Leaf</tissue>
    </source>
</reference>
<sequence length="178" mass="20439">MASLTQLRELTLKDCINCEHLSPLGKLPLLQKLRIERMRSLKRVGNEFLGIKNNHSSSSSSLIFFPKLESLVFENLENWADWEYEITENFAIMPCLSHCYIEYCPKLKALPNHFLQAISLKKLGIDEDCPVLLEPAEIYHHLPIKRNTRLKQQNRTVKRRSLTKGIVNLSGGVAVIQV</sequence>
<dbReference type="PANTHER" id="PTHR47186">
    <property type="entry name" value="LEUCINE-RICH REPEAT-CONTAINING PROTEIN 57"/>
    <property type="match status" value="1"/>
</dbReference>
<keyword evidence="3" id="KW-1185">Reference proteome</keyword>
<dbReference type="Proteomes" id="UP001064489">
    <property type="component" value="Chromosome 2"/>
</dbReference>
<dbReference type="EMBL" id="JAJSOW010000106">
    <property type="protein sequence ID" value="KAI9161776.1"/>
    <property type="molecule type" value="Genomic_DNA"/>
</dbReference>
<evidence type="ECO:0000259" key="1">
    <source>
        <dbReference type="Pfam" id="PF25019"/>
    </source>
</evidence>
<dbReference type="SUPFAM" id="SSF52058">
    <property type="entry name" value="L domain-like"/>
    <property type="match status" value="1"/>
</dbReference>
<dbReference type="AlphaFoldDB" id="A0AAD5IGG6"/>
<gene>
    <name evidence="2" type="ORF">LWI28_020577</name>
</gene>
<reference evidence="2" key="1">
    <citation type="journal article" date="2022" name="Plant J.">
        <title>Strategies of tolerance reflected in two North American maple genomes.</title>
        <authorList>
            <person name="McEvoy S.L."/>
            <person name="Sezen U.U."/>
            <person name="Trouern-Trend A."/>
            <person name="McMahon S.M."/>
            <person name="Schaberg P.G."/>
            <person name="Yang J."/>
            <person name="Wegrzyn J.L."/>
            <person name="Swenson N.G."/>
        </authorList>
    </citation>
    <scope>NUCLEOTIDE SEQUENCE</scope>
    <source>
        <strain evidence="2">91603</strain>
    </source>
</reference>
<dbReference type="Gene3D" id="3.80.10.10">
    <property type="entry name" value="Ribonuclease Inhibitor"/>
    <property type="match status" value="1"/>
</dbReference>
<dbReference type="Pfam" id="PF25019">
    <property type="entry name" value="LRR_R13L1-DRL21"/>
    <property type="match status" value="1"/>
</dbReference>
<evidence type="ECO:0000313" key="3">
    <source>
        <dbReference type="Proteomes" id="UP001064489"/>
    </source>
</evidence>
<dbReference type="InterPro" id="IPR032675">
    <property type="entry name" value="LRR_dom_sf"/>
</dbReference>
<proteinExistence type="predicted"/>